<gene>
    <name evidence="2" type="ORF">G6F64_014862</name>
</gene>
<evidence type="ECO:0000256" key="1">
    <source>
        <dbReference type="SAM" id="MobiDB-lite"/>
    </source>
</evidence>
<feature type="compositionally biased region" description="Low complexity" evidence="1">
    <location>
        <begin position="32"/>
        <end position="85"/>
    </location>
</feature>
<organism evidence="2 3">
    <name type="scientific">Rhizopus oryzae</name>
    <name type="common">Mucormycosis agent</name>
    <name type="synonym">Rhizopus arrhizus var. delemar</name>
    <dbReference type="NCBI Taxonomy" id="64495"/>
    <lineage>
        <taxon>Eukaryota</taxon>
        <taxon>Fungi</taxon>
        <taxon>Fungi incertae sedis</taxon>
        <taxon>Mucoromycota</taxon>
        <taxon>Mucoromycotina</taxon>
        <taxon>Mucoromycetes</taxon>
        <taxon>Mucorales</taxon>
        <taxon>Mucorineae</taxon>
        <taxon>Rhizopodaceae</taxon>
        <taxon>Rhizopus</taxon>
    </lineage>
</organism>
<dbReference type="EMBL" id="JAANQT010009978">
    <property type="protein sequence ID" value="KAG1275642.1"/>
    <property type="molecule type" value="Genomic_DNA"/>
</dbReference>
<protein>
    <submittedName>
        <fullName evidence="2">Uncharacterized protein</fullName>
    </submittedName>
</protein>
<sequence length="131" mass="13073">MMVIAIITSIRVQPCTGRFTAWLSRAAASVPATAAATVRPPRSVPAAAAHPPRCPDAAAPGTGCAPAGSAGVPPAVPVRPGAVPASDPAHTSGPADGRAGATDHRWRPRPIASPRPGQSTRSPVRSALRSG</sequence>
<feature type="region of interest" description="Disordered" evidence="1">
    <location>
        <begin position="32"/>
        <end position="131"/>
    </location>
</feature>
<evidence type="ECO:0000313" key="2">
    <source>
        <dbReference type="EMBL" id="KAG1275642.1"/>
    </source>
</evidence>
<evidence type="ECO:0000313" key="3">
    <source>
        <dbReference type="Proteomes" id="UP000716291"/>
    </source>
</evidence>
<reference evidence="2" key="1">
    <citation type="journal article" date="2020" name="Microb. Genom.">
        <title>Genetic diversity of clinical and environmental Mucorales isolates obtained from an investigation of mucormycosis cases among solid organ transplant recipients.</title>
        <authorList>
            <person name="Nguyen M.H."/>
            <person name="Kaul D."/>
            <person name="Muto C."/>
            <person name="Cheng S.J."/>
            <person name="Richter R.A."/>
            <person name="Bruno V.M."/>
            <person name="Liu G."/>
            <person name="Beyhan S."/>
            <person name="Sundermann A.J."/>
            <person name="Mounaud S."/>
            <person name="Pasculle A.W."/>
            <person name="Nierman W.C."/>
            <person name="Driscoll E."/>
            <person name="Cumbie R."/>
            <person name="Clancy C.J."/>
            <person name="Dupont C.L."/>
        </authorList>
    </citation>
    <scope>NUCLEOTIDE SEQUENCE</scope>
    <source>
        <strain evidence="2">GL11</strain>
    </source>
</reference>
<dbReference type="AlphaFoldDB" id="A0A9P6WSM3"/>
<proteinExistence type="predicted"/>
<dbReference type="Proteomes" id="UP000716291">
    <property type="component" value="Unassembled WGS sequence"/>
</dbReference>
<name>A0A9P6WSM3_RHIOR</name>
<accession>A0A9P6WSM3</accession>
<keyword evidence="3" id="KW-1185">Reference proteome</keyword>
<comment type="caution">
    <text evidence="2">The sequence shown here is derived from an EMBL/GenBank/DDBJ whole genome shotgun (WGS) entry which is preliminary data.</text>
</comment>